<evidence type="ECO:0000313" key="2">
    <source>
        <dbReference type="Proteomes" id="UP001218218"/>
    </source>
</evidence>
<dbReference type="Proteomes" id="UP001218218">
    <property type="component" value="Unassembled WGS sequence"/>
</dbReference>
<reference evidence="1" key="1">
    <citation type="submission" date="2023-03" db="EMBL/GenBank/DDBJ databases">
        <title>Massive genome expansion in bonnet fungi (Mycena s.s.) driven by repeated elements and novel gene families across ecological guilds.</title>
        <authorList>
            <consortium name="Lawrence Berkeley National Laboratory"/>
            <person name="Harder C.B."/>
            <person name="Miyauchi S."/>
            <person name="Viragh M."/>
            <person name="Kuo A."/>
            <person name="Thoen E."/>
            <person name="Andreopoulos B."/>
            <person name="Lu D."/>
            <person name="Skrede I."/>
            <person name="Drula E."/>
            <person name="Henrissat B."/>
            <person name="Morin E."/>
            <person name="Kohler A."/>
            <person name="Barry K."/>
            <person name="LaButti K."/>
            <person name="Morin E."/>
            <person name="Salamov A."/>
            <person name="Lipzen A."/>
            <person name="Mereny Z."/>
            <person name="Hegedus B."/>
            <person name="Baldrian P."/>
            <person name="Stursova M."/>
            <person name="Weitz H."/>
            <person name="Taylor A."/>
            <person name="Grigoriev I.V."/>
            <person name="Nagy L.G."/>
            <person name="Martin F."/>
            <person name="Kauserud H."/>
        </authorList>
    </citation>
    <scope>NUCLEOTIDE SEQUENCE</scope>
    <source>
        <strain evidence="1">CBHHK002</strain>
    </source>
</reference>
<organism evidence="1 2">
    <name type="scientific">Mycena albidolilacea</name>
    <dbReference type="NCBI Taxonomy" id="1033008"/>
    <lineage>
        <taxon>Eukaryota</taxon>
        <taxon>Fungi</taxon>
        <taxon>Dikarya</taxon>
        <taxon>Basidiomycota</taxon>
        <taxon>Agaricomycotina</taxon>
        <taxon>Agaricomycetes</taxon>
        <taxon>Agaricomycetidae</taxon>
        <taxon>Agaricales</taxon>
        <taxon>Marasmiineae</taxon>
        <taxon>Mycenaceae</taxon>
        <taxon>Mycena</taxon>
    </lineage>
</organism>
<evidence type="ECO:0000313" key="1">
    <source>
        <dbReference type="EMBL" id="KAJ7321311.1"/>
    </source>
</evidence>
<name>A0AAD7EH63_9AGAR</name>
<accession>A0AAD7EH63</accession>
<dbReference type="AlphaFoldDB" id="A0AAD7EH63"/>
<protein>
    <submittedName>
        <fullName evidence="1">Uncharacterized protein</fullName>
    </submittedName>
</protein>
<sequence>MAAADEKPCTERHAGKYYDLHALAGILALEEESEAGATAAIGHELVLSACKSVSHETWAGSGASGCFRSSRPGTTRRGVGVWVFEWRTAVRAPAFLGDIDKTACPTSEGITFGGVVWFVNGVSSANINFIRVLSRIPLRIPFLLSPLRLHAFPSSSHLNIFIHSIPPALPLFLPSSLPRSPFALPPLYTSFPPTLPFLLPSECSSPPLHLFPSSLTFASAQSAR</sequence>
<gene>
    <name evidence="1" type="ORF">DFH08DRAFT_970171</name>
</gene>
<dbReference type="EMBL" id="JARIHO010000051">
    <property type="protein sequence ID" value="KAJ7321311.1"/>
    <property type="molecule type" value="Genomic_DNA"/>
</dbReference>
<proteinExistence type="predicted"/>
<comment type="caution">
    <text evidence="1">The sequence shown here is derived from an EMBL/GenBank/DDBJ whole genome shotgun (WGS) entry which is preliminary data.</text>
</comment>
<keyword evidence="2" id="KW-1185">Reference proteome</keyword>